<protein>
    <submittedName>
        <fullName evidence="1">Uncharacterized protein</fullName>
    </submittedName>
</protein>
<proteinExistence type="predicted"/>
<accession>A0ABY3T2J9</accession>
<organism evidence="1 2">
    <name type="scientific">Thiothrix winogradskyi</name>
    <dbReference type="NCBI Taxonomy" id="96472"/>
    <lineage>
        <taxon>Bacteria</taxon>
        <taxon>Pseudomonadati</taxon>
        <taxon>Pseudomonadota</taxon>
        <taxon>Gammaproteobacteria</taxon>
        <taxon>Thiotrichales</taxon>
        <taxon>Thiotrichaceae</taxon>
        <taxon>Thiothrix</taxon>
    </lineage>
</organism>
<gene>
    <name evidence="1" type="ORF">L2Y54_08455</name>
</gene>
<evidence type="ECO:0000313" key="2">
    <source>
        <dbReference type="Proteomes" id="UP001054801"/>
    </source>
</evidence>
<sequence>MAGSNVVYLKTGGKTSVNVESEGRVIIRPKIVKQVSPPVEGAISPGQRAEFKAMIDEWVNVSGLAGKPINYGGAYKRLFSQAKSIGKAGAGRLDDYPMCDFERGVEFIRSEIGKLRNTNRFRDVDPDAARNAMLGEIHLKVKALGIADSKYRDYLQAEYGVSSSKLLEIGQLQRFRDYIRGGGVCKLPAPKEKTAQELREESLSALMVERGGKVFISMDDAHAQLAKRDPALFAGIGFETFQVFWKQQAKKKICVLKRGRKPSSLESPVAQKE</sequence>
<evidence type="ECO:0000313" key="1">
    <source>
        <dbReference type="EMBL" id="UJS26056.1"/>
    </source>
</evidence>
<dbReference type="RefSeq" id="WP_236501393.1">
    <property type="nucleotide sequence ID" value="NZ_CP091244.1"/>
</dbReference>
<keyword evidence="2" id="KW-1185">Reference proteome</keyword>
<reference evidence="1" key="1">
    <citation type="journal article" date="2022" name="Microorganisms">
        <title>Two New Species of Filamentous Sulfur Bacteria of the Genus Thiothrix, Thiothrix winogradskyi sp. nov. and 'Candidatus Thiothrix sulfatifontis' sp. nov.</title>
        <authorList>
            <person name="Ravin N.V."/>
            <person name="Rossetti S."/>
            <person name="Beletsky A.V."/>
            <person name="Kadnikov V.V."/>
            <person name="Rudenko T.S."/>
            <person name="Smolyakov D.D."/>
            <person name="Moskvitina M.I."/>
            <person name="Gureeva M.V."/>
            <person name="Mardanov A.V."/>
            <person name="Grabovich M.Y."/>
        </authorList>
    </citation>
    <scope>NUCLEOTIDE SEQUENCE</scope>
    <source>
        <strain evidence="1">CT3</strain>
    </source>
</reference>
<dbReference type="Proteomes" id="UP001054801">
    <property type="component" value="Chromosome"/>
</dbReference>
<name>A0ABY3T2J9_9GAMM</name>
<dbReference type="EMBL" id="CP091244">
    <property type="protein sequence ID" value="UJS26056.1"/>
    <property type="molecule type" value="Genomic_DNA"/>
</dbReference>